<organism evidence="1 2">
    <name type="scientific">Massarina eburnea CBS 473.64</name>
    <dbReference type="NCBI Taxonomy" id="1395130"/>
    <lineage>
        <taxon>Eukaryota</taxon>
        <taxon>Fungi</taxon>
        <taxon>Dikarya</taxon>
        <taxon>Ascomycota</taxon>
        <taxon>Pezizomycotina</taxon>
        <taxon>Dothideomycetes</taxon>
        <taxon>Pleosporomycetidae</taxon>
        <taxon>Pleosporales</taxon>
        <taxon>Massarineae</taxon>
        <taxon>Massarinaceae</taxon>
        <taxon>Massarina</taxon>
    </lineage>
</organism>
<dbReference type="Proteomes" id="UP000799753">
    <property type="component" value="Unassembled WGS sequence"/>
</dbReference>
<evidence type="ECO:0000313" key="2">
    <source>
        <dbReference type="Proteomes" id="UP000799753"/>
    </source>
</evidence>
<reference evidence="1" key="1">
    <citation type="journal article" date="2020" name="Stud. Mycol.">
        <title>101 Dothideomycetes genomes: a test case for predicting lifestyles and emergence of pathogens.</title>
        <authorList>
            <person name="Haridas S."/>
            <person name="Albert R."/>
            <person name="Binder M."/>
            <person name="Bloem J."/>
            <person name="Labutti K."/>
            <person name="Salamov A."/>
            <person name="Andreopoulos B."/>
            <person name="Baker S."/>
            <person name="Barry K."/>
            <person name="Bills G."/>
            <person name="Bluhm B."/>
            <person name="Cannon C."/>
            <person name="Castanera R."/>
            <person name="Culley D."/>
            <person name="Daum C."/>
            <person name="Ezra D."/>
            <person name="Gonzalez J."/>
            <person name="Henrissat B."/>
            <person name="Kuo A."/>
            <person name="Liang C."/>
            <person name="Lipzen A."/>
            <person name="Lutzoni F."/>
            <person name="Magnuson J."/>
            <person name="Mondo S."/>
            <person name="Nolan M."/>
            <person name="Ohm R."/>
            <person name="Pangilinan J."/>
            <person name="Park H.-J."/>
            <person name="Ramirez L."/>
            <person name="Alfaro M."/>
            <person name="Sun H."/>
            <person name="Tritt A."/>
            <person name="Yoshinaga Y."/>
            <person name="Zwiers L.-H."/>
            <person name="Turgeon B."/>
            <person name="Goodwin S."/>
            <person name="Spatafora J."/>
            <person name="Crous P."/>
            <person name="Grigoriev I."/>
        </authorList>
    </citation>
    <scope>NUCLEOTIDE SEQUENCE</scope>
    <source>
        <strain evidence="1">CBS 473.64</strain>
    </source>
</reference>
<sequence>MYHPLRLMGHRTFCISPWGNKFYNLSLGHVERGERSYCHLYQNETQYVHDEDTIYSQTLTWDHAVSVQVSKSHQFISLTVSDSSQNNIDRIYQ</sequence>
<gene>
    <name evidence="1" type="ORF">P280DRAFT_13110</name>
</gene>
<dbReference type="EMBL" id="MU006776">
    <property type="protein sequence ID" value="KAF2646523.1"/>
    <property type="molecule type" value="Genomic_DNA"/>
</dbReference>
<name>A0A6A6SIN9_9PLEO</name>
<keyword evidence="2" id="KW-1185">Reference proteome</keyword>
<accession>A0A6A6SIN9</accession>
<dbReference type="AlphaFoldDB" id="A0A6A6SIN9"/>
<proteinExistence type="predicted"/>
<protein>
    <submittedName>
        <fullName evidence="1">Uncharacterized protein</fullName>
    </submittedName>
</protein>
<evidence type="ECO:0000313" key="1">
    <source>
        <dbReference type="EMBL" id="KAF2646523.1"/>
    </source>
</evidence>